<dbReference type="eggNOG" id="COG2885">
    <property type="taxonomic scope" value="Bacteria"/>
</dbReference>
<comment type="similarity">
    <text evidence="8">Belongs to the Pal lipoprotein family.</text>
</comment>
<keyword evidence="6 8" id="KW-0449">Lipoprotein</keyword>
<dbReference type="InterPro" id="IPR006690">
    <property type="entry name" value="OMPA-like_CS"/>
</dbReference>
<evidence type="ECO:0000313" key="12">
    <source>
        <dbReference type="Proteomes" id="UP000001508"/>
    </source>
</evidence>
<proteinExistence type="inferred from homology"/>
<dbReference type="InterPro" id="IPR039001">
    <property type="entry name" value="Pal"/>
</dbReference>
<dbReference type="PANTHER" id="PTHR30329">
    <property type="entry name" value="STATOR ELEMENT OF FLAGELLAR MOTOR COMPLEX"/>
    <property type="match status" value="1"/>
</dbReference>
<gene>
    <name evidence="8" type="primary">pal</name>
    <name evidence="11" type="ordered locus">DaAHT2_1035</name>
</gene>
<evidence type="ECO:0000256" key="9">
    <source>
        <dbReference type="SAM" id="SignalP"/>
    </source>
</evidence>
<keyword evidence="12" id="KW-1185">Reference proteome</keyword>
<reference evidence="12" key="1">
    <citation type="submission" date="2010-02" db="EMBL/GenBank/DDBJ databases">
        <title>Complete sequence of Desulfurivibrio alkaliphilus AHT2.</title>
        <authorList>
            <consortium name="US DOE Joint Genome Institute"/>
            <person name="Pitluck S."/>
            <person name="Chertkov O."/>
            <person name="Detter J.C."/>
            <person name="Han C."/>
            <person name="Tapia R."/>
            <person name="Larimer F."/>
            <person name="Land M."/>
            <person name="Hauser L."/>
            <person name="Kyrpides N."/>
            <person name="Mikhailova N."/>
            <person name="Sorokin D.Y."/>
            <person name="Muyzer G."/>
            <person name="Woyke T."/>
        </authorList>
    </citation>
    <scope>NUCLEOTIDE SEQUENCE [LARGE SCALE GENOMIC DNA]</scope>
    <source>
        <strain evidence="12">DSM 19089 / UNIQEM U267 / AHT2</strain>
    </source>
</reference>
<dbReference type="HAMAP" id="MF_02204">
    <property type="entry name" value="Pal"/>
    <property type="match status" value="1"/>
</dbReference>
<evidence type="ECO:0000256" key="6">
    <source>
        <dbReference type="ARBA" id="ARBA00023288"/>
    </source>
</evidence>
<dbReference type="SUPFAM" id="SSF103088">
    <property type="entry name" value="OmpA-like"/>
    <property type="match status" value="1"/>
</dbReference>
<dbReference type="HOGENOM" id="CLU_016890_9_0_7"/>
<dbReference type="EMBL" id="CP001940">
    <property type="protein sequence ID" value="ADH85733.1"/>
    <property type="molecule type" value="Genomic_DNA"/>
</dbReference>
<evidence type="ECO:0000256" key="3">
    <source>
        <dbReference type="ARBA" id="ARBA00023136"/>
    </source>
</evidence>
<evidence type="ECO:0000256" key="1">
    <source>
        <dbReference type="ARBA" id="ARBA00022618"/>
    </source>
</evidence>
<dbReference type="GO" id="GO:0051301">
    <property type="term" value="P:cell division"/>
    <property type="evidence" value="ECO:0007669"/>
    <property type="project" value="UniProtKB-KW"/>
</dbReference>
<evidence type="ECO:0000313" key="11">
    <source>
        <dbReference type="EMBL" id="ADH85733.1"/>
    </source>
</evidence>
<dbReference type="NCBIfam" id="TIGR02802">
    <property type="entry name" value="Pal_lipo"/>
    <property type="match status" value="1"/>
</dbReference>
<comment type="subcellular location">
    <subcellularLocation>
        <location evidence="8">Cell outer membrane</location>
        <topology evidence="8">Lipid-anchor</topology>
    </subcellularLocation>
</comment>
<dbReference type="InterPro" id="IPR050330">
    <property type="entry name" value="Bact_OuterMem_StrucFunc"/>
</dbReference>
<dbReference type="InterPro" id="IPR036737">
    <property type="entry name" value="OmpA-like_sf"/>
</dbReference>
<dbReference type="PANTHER" id="PTHR30329:SF21">
    <property type="entry name" value="LIPOPROTEIN YIAD-RELATED"/>
    <property type="match status" value="1"/>
</dbReference>
<dbReference type="Proteomes" id="UP000001508">
    <property type="component" value="Chromosome"/>
</dbReference>
<keyword evidence="7" id="KW-0131">Cell cycle</keyword>
<keyword evidence="2 8" id="KW-0732">Signal</keyword>
<dbReference type="OrthoDB" id="9809164at2"/>
<feature type="domain" description="OmpA-like" evidence="10">
    <location>
        <begin position="79"/>
        <end position="194"/>
    </location>
</feature>
<feature type="signal peptide" evidence="9">
    <location>
        <begin position="1"/>
        <end position="22"/>
    </location>
</feature>
<dbReference type="InterPro" id="IPR006664">
    <property type="entry name" value="OMP_bac"/>
</dbReference>
<keyword evidence="4 8" id="KW-0564">Palmitate</keyword>
<dbReference type="InterPro" id="IPR014169">
    <property type="entry name" value="Pal_lipo_C"/>
</dbReference>
<keyword evidence="3 8" id="KW-0472">Membrane</keyword>
<dbReference type="RefSeq" id="WP_013163262.1">
    <property type="nucleotide sequence ID" value="NC_014216.1"/>
</dbReference>
<dbReference type="InterPro" id="IPR006665">
    <property type="entry name" value="OmpA-like"/>
</dbReference>
<dbReference type="GO" id="GO:0009279">
    <property type="term" value="C:cell outer membrane"/>
    <property type="evidence" value="ECO:0007669"/>
    <property type="project" value="UniProtKB-SubCell"/>
</dbReference>
<dbReference type="CDD" id="cd07185">
    <property type="entry name" value="OmpA_C-like"/>
    <property type="match status" value="1"/>
</dbReference>
<accession>D6Z2F8</accession>
<dbReference type="PRINTS" id="PR01021">
    <property type="entry name" value="OMPADOMAIN"/>
</dbReference>
<evidence type="ECO:0000259" key="10">
    <source>
        <dbReference type="PROSITE" id="PS51123"/>
    </source>
</evidence>
<dbReference type="InParanoid" id="D6Z2F8"/>
<organism evidence="11 12">
    <name type="scientific">Desulfurivibrio alkaliphilus (strain DSM 19089 / UNIQEM U267 / AHT2)</name>
    <dbReference type="NCBI Taxonomy" id="589865"/>
    <lineage>
        <taxon>Bacteria</taxon>
        <taxon>Pseudomonadati</taxon>
        <taxon>Thermodesulfobacteriota</taxon>
        <taxon>Desulfobulbia</taxon>
        <taxon>Desulfobulbales</taxon>
        <taxon>Desulfobulbaceae</taxon>
        <taxon>Desulfurivibrio</taxon>
    </lineage>
</organism>
<evidence type="ECO:0000256" key="2">
    <source>
        <dbReference type="ARBA" id="ARBA00022729"/>
    </source>
</evidence>
<feature type="chain" id="PRO_5003091525" description="Peptidoglycan-associated lipoprotein" evidence="9">
    <location>
        <begin position="23"/>
        <end position="194"/>
    </location>
</feature>
<dbReference type="Pfam" id="PF00691">
    <property type="entry name" value="OmpA"/>
    <property type="match status" value="1"/>
</dbReference>
<dbReference type="STRING" id="589865.DaAHT2_1035"/>
<dbReference type="Gene3D" id="3.30.1330.60">
    <property type="entry name" value="OmpA-like domain"/>
    <property type="match status" value="1"/>
</dbReference>
<dbReference type="PROSITE" id="PS01068">
    <property type="entry name" value="OMPA_1"/>
    <property type="match status" value="1"/>
</dbReference>
<name>D6Z2F8_DESAT</name>
<keyword evidence="1" id="KW-0132">Cell division</keyword>
<dbReference type="FunCoup" id="D6Z2F8">
    <property type="interactions" value="87"/>
</dbReference>
<dbReference type="KEGG" id="dak:DaAHT2_1035"/>
<sequence length="194" mass="21843">MKKEIKRIFTAVAIVCAVSLFAAGCGKRVAVDPADEPTMEPAVTETKPTHTPWEPAHAWPGEADEESLDDTAAAELAVKEGRTSGPLMPVYYDFDRSNIRADQEERLVHNSNYMLDNPRVRVRIEGNTDERGTREYNMALGERRALSAKKYLIDLGVAAERLETLSYGEERPISFGRDELSWSLNRRSDFVIIR</sequence>
<dbReference type="AlphaFoldDB" id="D6Z2F8"/>
<dbReference type="PROSITE" id="PS51123">
    <property type="entry name" value="OMPA_2"/>
    <property type="match status" value="1"/>
</dbReference>
<evidence type="ECO:0000256" key="5">
    <source>
        <dbReference type="ARBA" id="ARBA00023237"/>
    </source>
</evidence>
<dbReference type="PROSITE" id="PS51257">
    <property type="entry name" value="PROKAR_LIPOPROTEIN"/>
    <property type="match status" value="1"/>
</dbReference>
<evidence type="ECO:0000256" key="8">
    <source>
        <dbReference type="HAMAP-Rule" id="MF_02204"/>
    </source>
</evidence>
<evidence type="ECO:0000256" key="7">
    <source>
        <dbReference type="ARBA" id="ARBA00023306"/>
    </source>
</evidence>
<protein>
    <recommendedName>
        <fullName evidence="8">Peptidoglycan-associated lipoprotein</fullName>
        <shortName evidence="8">PAL</shortName>
    </recommendedName>
</protein>
<evidence type="ECO:0000256" key="4">
    <source>
        <dbReference type="ARBA" id="ARBA00023139"/>
    </source>
</evidence>
<keyword evidence="5 8" id="KW-0998">Cell outer membrane</keyword>